<evidence type="ECO:0008006" key="3">
    <source>
        <dbReference type="Google" id="ProtNLM"/>
    </source>
</evidence>
<dbReference type="RefSeq" id="WP_301134282.1">
    <property type="nucleotide sequence ID" value="NZ_BAAAUQ010000035.1"/>
</dbReference>
<gene>
    <name evidence="1" type="ORF">KZC48_09935</name>
</gene>
<evidence type="ECO:0000313" key="2">
    <source>
        <dbReference type="Proteomes" id="UP001172731"/>
    </source>
</evidence>
<reference evidence="1" key="1">
    <citation type="submission" date="2021-06" db="EMBL/GenBank/DDBJ databases">
        <title>Genome-based taxonomic framework of Microbacterium strains isolated from marine environment, the description of four new species and reclassification of four preexisting species.</title>
        <authorList>
            <person name="Lee S.D."/>
            <person name="Kim S.-M."/>
            <person name="Byeon Y.-S."/>
            <person name="Yang H.L."/>
            <person name="Kim I.S."/>
        </authorList>
    </citation>
    <scope>NUCLEOTIDE SEQUENCE</scope>
    <source>
        <strain evidence="1">KACC 20510</strain>
    </source>
</reference>
<comment type="caution">
    <text evidence="1">The sequence shown here is derived from an EMBL/GenBank/DDBJ whole genome shotgun (WGS) entry which is preliminary data.</text>
</comment>
<organism evidence="1 2">
    <name type="scientific">Microbacterium aurantiacum</name>
    <dbReference type="NCBI Taxonomy" id="162393"/>
    <lineage>
        <taxon>Bacteria</taxon>
        <taxon>Bacillati</taxon>
        <taxon>Actinomycetota</taxon>
        <taxon>Actinomycetes</taxon>
        <taxon>Micrococcales</taxon>
        <taxon>Microbacteriaceae</taxon>
        <taxon>Microbacterium</taxon>
    </lineage>
</organism>
<dbReference type="EMBL" id="JAHWXI010000010">
    <property type="protein sequence ID" value="MDN4464716.1"/>
    <property type="molecule type" value="Genomic_DNA"/>
</dbReference>
<dbReference type="Proteomes" id="UP001172731">
    <property type="component" value="Unassembled WGS sequence"/>
</dbReference>
<evidence type="ECO:0000313" key="1">
    <source>
        <dbReference type="EMBL" id="MDN4464716.1"/>
    </source>
</evidence>
<keyword evidence="2" id="KW-1185">Reference proteome</keyword>
<name>A0ABT8FTS8_9MICO</name>
<accession>A0ABT8FTS8</accession>
<sequence>MPTLKGLQWDELSGSVAVAVCSHDCDVENPRSRTGIIVAPLIKVPAAPGTEKHAQIMASWDVSSRIDYVNLFPVSVDAGDGETRDAVVDLSAMVTIAKAGLGVDHLSADRRQVMEDATRDAFRTKIALFFARPYQDPREAVPAD</sequence>
<proteinExistence type="predicted"/>
<protein>
    <recommendedName>
        <fullName evidence="3">DUF3168 domain-containing protein</fullName>
    </recommendedName>
</protein>